<protein>
    <recommendedName>
        <fullName evidence="5">Topo IA-type catalytic domain-containing protein</fullName>
    </recommendedName>
</protein>
<gene>
    <name evidence="6" type="ORF">ETSY1_09175</name>
</gene>
<sequence>MLSVGRVQTPVLGLVVSRDRQHEGHATHDEGCMDATVAIGDLELQARWVPPNDEHAERPGWVSDPEWFQNVAVACKGAVAVVADVGTRSQTIPPPLPHTLLTLQVEAHRQYGLRPGQTLRIVQDLWEHHHLITHPRSDYPYLSDRQHGDAQALLEAVARVDPQLYAQAAVADISLKSRAFHSARIVTHHAIIPTGAVVPWDRLSQAEQQLYHLIAQAYVAQFYPAKQTVHTTLTIEIGGHRFVAKRTVVREPGWSALFDAVAQTSEDDDPDLLPDAAADVPQLHVQDTGLCLSLETRRKPARPPARYTQATLLQDLASVTQFVQDPAIRTRLQALDEAKPGEYGGVGTPASRSLILEILIQRGYLSEQGQHLISTDRGRALIDLLPDKAKTLDLTAWWHAEQVRIEAGEQDIKTYLSDVLAHLQAEIDTLKTAGLSIPAPAITACPVCRVGVLQKRPCEGGECWCCSRDPECRAAYADDRGNPNLNMVMARQAVAAKPVRERCGHVLLQPPDPQTQGLCGGSGSDDPEGWQTGRDSGREPVQWPEPSVVSP</sequence>
<evidence type="ECO:0000313" key="7">
    <source>
        <dbReference type="Proteomes" id="UP000019141"/>
    </source>
</evidence>
<dbReference type="InterPro" id="IPR023405">
    <property type="entry name" value="Topo_IA_core_domain"/>
</dbReference>
<dbReference type="Gene3D" id="2.70.20.10">
    <property type="entry name" value="Topoisomerase I, domain 3"/>
    <property type="match status" value="1"/>
</dbReference>
<dbReference type="PRINTS" id="PR00417">
    <property type="entry name" value="PRTPISMRASEI"/>
</dbReference>
<accession>W4LTG6</accession>
<dbReference type="HOGENOM" id="CLU_494083_0_0_7"/>
<reference evidence="6 7" key="1">
    <citation type="journal article" date="2014" name="Nature">
        <title>An environmental bacterial taxon with a large and distinct metabolic repertoire.</title>
        <authorList>
            <person name="Wilson M.C."/>
            <person name="Mori T."/>
            <person name="Ruckert C."/>
            <person name="Uria A.R."/>
            <person name="Helf M.J."/>
            <person name="Takada K."/>
            <person name="Gernert C."/>
            <person name="Steffens U.A."/>
            <person name="Heycke N."/>
            <person name="Schmitt S."/>
            <person name="Rinke C."/>
            <person name="Helfrich E.J."/>
            <person name="Brachmann A.O."/>
            <person name="Gurgui C."/>
            <person name="Wakimoto T."/>
            <person name="Kracht M."/>
            <person name="Crusemann M."/>
            <person name="Hentschel U."/>
            <person name="Abe I."/>
            <person name="Matsunaga S."/>
            <person name="Kalinowski J."/>
            <person name="Takeyama H."/>
            <person name="Piel J."/>
        </authorList>
    </citation>
    <scope>NUCLEOTIDE SEQUENCE [LARGE SCALE GENOMIC DNA]</scope>
    <source>
        <strain evidence="7">TSY1</strain>
    </source>
</reference>
<proteinExistence type="predicted"/>
<dbReference type="InterPro" id="IPR013825">
    <property type="entry name" value="Topo_IA_cen_sub2"/>
</dbReference>
<dbReference type="PANTHER" id="PTHR11390:SF21">
    <property type="entry name" value="DNA TOPOISOMERASE 3-ALPHA"/>
    <property type="match status" value="1"/>
</dbReference>
<dbReference type="AlphaFoldDB" id="W4LTG6"/>
<dbReference type="InterPro" id="IPR013497">
    <property type="entry name" value="Topo_IA_cen"/>
</dbReference>
<dbReference type="InterPro" id="IPR003602">
    <property type="entry name" value="Topo_IA_DNA-bd_dom"/>
</dbReference>
<comment type="caution">
    <text evidence="6">The sequence shown here is derived from an EMBL/GenBank/DDBJ whole genome shotgun (WGS) entry which is preliminary data.</text>
</comment>
<evidence type="ECO:0000313" key="6">
    <source>
        <dbReference type="EMBL" id="ETX01011.1"/>
    </source>
</evidence>
<name>W4LTG6_ENTF1</name>
<dbReference type="InterPro" id="IPR013826">
    <property type="entry name" value="Topo_IA_cen_sub3"/>
</dbReference>
<evidence type="ECO:0000256" key="4">
    <source>
        <dbReference type="SAM" id="MobiDB-lite"/>
    </source>
</evidence>
<dbReference type="SMART" id="SM00437">
    <property type="entry name" value="TOP1Ac"/>
    <property type="match status" value="1"/>
</dbReference>
<dbReference type="PATRIC" id="fig|1429438.4.peg.1910"/>
<feature type="domain" description="Topo IA-type catalytic" evidence="5">
    <location>
        <begin position="1"/>
        <end position="427"/>
    </location>
</feature>
<dbReference type="EMBL" id="AZHW01000278">
    <property type="protein sequence ID" value="ETX01011.1"/>
    <property type="molecule type" value="Genomic_DNA"/>
</dbReference>
<dbReference type="Gene3D" id="1.10.290.10">
    <property type="entry name" value="Topoisomerase I, domain 4"/>
    <property type="match status" value="1"/>
</dbReference>
<dbReference type="PANTHER" id="PTHR11390">
    <property type="entry name" value="PROKARYOTIC DNA TOPOISOMERASE"/>
    <property type="match status" value="1"/>
</dbReference>
<evidence type="ECO:0000256" key="1">
    <source>
        <dbReference type="ARBA" id="ARBA00023029"/>
    </source>
</evidence>
<dbReference type="Pfam" id="PF01131">
    <property type="entry name" value="Topoisom_bac"/>
    <property type="match status" value="1"/>
</dbReference>
<evidence type="ECO:0000259" key="5">
    <source>
        <dbReference type="PROSITE" id="PS52039"/>
    </source>
</evidence>
<organism evidence="6 7">
    <name type="scientific">Entotheonella factor</name>
    <dbReference type="NCBI Taxonomy" id="1429438"/>
    <lineage>
        <taxon>Bacteria</taxon>
        <taxon>Pseudomonadati</taxon>
        <taxon>Nitrospinota/Tectimicrobiota group</taxon>
        <taxon>Candidatus Tectimicrobiota</taxon>
        <taxon>Candidatus Entotheonellia</taxon>
        <taxon>Candidatus Entotheonellales</taxon>
        <taxon>Candidatus Entotheonellaceae</taxon>
        <taxon>Candidatus Entotheonella</taxon>
    </lineage>
</organism>
<dbReference type="GO" id="GO:0006281">
    <property type="term" value="P:DNA repair"/>
    <property type="evidence" value="ECO:0007669"/>
    <property type="project" value="TreeGrafter"/>
</dbReference>
<keyword evidence="3" id="KW-0413">Isomerase</keyword>
<dbReference type="GO" id="GO:0006310">
    <property type="term" value="P:DNA recombination"/>
    <property type="evidence" value="ECO:0007669"/>
    <property type="project" value="TreeGrafter"/>
</dbReference>
<dbReference type="GO" id="GO:0003917">
    <property type="term" value="F:DNA topoisomerase type I (single strand cut, ATP-independent) activity"/>
    <property type="evidence" value="ECO:0007669"/>
    <property type="project" value="InterPro"/>
</dbReference>
<dbReference type="InterPro" id="IPR013824">
    <property type="entry name" value="Topo_IA_cen_sub1"/>
</dbReference>
<keyword evidence="2" id="KW-0238">DNA-binding</keyword>
<keyword evidence="7" id="KW-1185">Reference proteome</keyword>
<dbReference type="Proteomes" id="UP000019141">
    <property type="component" value="Unassembled WGS sequence"/>
</dbReference>
<keyword evidence="1" id="KW-0799">Topoisomerase</keyword>
<dbReference type="Gene3D" id="1.10.460.10">
    <property type="entry name" value="Topoisomerase I, domain 2"/>
    <property type="match status" value="1"/>
</dbReference>
<evidence type="ECO:0000256" key="2">
    <source>
        <dbReference type="ARBA" id="ARBA00023125"/>
    </source>
</evidence>
<dbReference type="SUPFAM" id="SSF56712">
    <property type="entry name" value="Prokaryotic type I DNA topoisomerase"/>
    <property type="match status" value="1"/>
</dbReference>
<dbReference type="PROSITE" id="PS52039">
    <property type="entry name" value="TOPO_IA_2"/>
    <property type="match status" value="1"/>
</dbReference>
<evidence type="ECO:0000256" key="3">
    <source>
        <dbReference type="ARBA" id="ARBA00023235"/>
    </source>
</evidence>
<dbReference type="InterPro" id="IPR000380">
    <property type="entry name" value="Topo_IA"/>
</dbReference>
<dbReference type="GO" id="GO:0003677">
    <property type="term" value="F:DNA binding"/>
    <property type="evidence" value="ECO:0007669"/>
    <property type="project" value="UniProtKB-KW"/>
</dbReference>
<dbReference type="GO" id="GO:0006265">
    <property type="term" value="P:DNA topological change"/>
    <property type="evidence" value="ECO:0007669"/>
    <property type="project" value="InterPro"/>
</dbReference>
<feature type="region of interest" description="Disordered" evidence="4">
    <location>
        <begin position="506"/>
        <end position="551"/>
    </location>
</feature>
<dbReference type="GO" id="GO:0043597">
    <property type="term" value="C:cytoplasmic replication fork"/>
    <property type="evidence" value="ECO:0007669"/>
    <property type="project" value="TreeGrafter"/>
</dbReference>